<evidence type="ECO:0000313" key="3">
    <source>
        <dbReference type="Proteomes" id="UP000662783"/>
    </source>
</evidence>
<organism evidence="2 3">
    <name type="scientific">Fulvivirga lutea</name>
    <dbReference type="NCBI Taxonomy" id="2810512"/>
    <lineage>
        <taxon>Bacteria</taxon>
        <taxon>Pseudomonadati</taxon>
        <taxon>Bacteroidota</taxon>
        <taxon>Cytophagia</taxon>
        <taxon>Cytophagales</taxon>
        <taxon>Fulvivirgaceae</taxon>
        <taxon>Fulvivirga</taxon>
    </lineage>
</organism>
<feature type="transmembrane region" description="Helical" evidence="1">
    <location>
        <begin position="106"/>
        <end position="123"/>
    </location>
</feature>
<dbReference type="EMBL" id="CP070608">
    <property type="protein sequence ID" value="QSE98793.1"/>
    <property type="molecule type" value="Genomic_DNA"/>
</dbReference>
<name>A0A974WNM1_9BACT</name>
<reference evidence="2" key="1">
    <citation type="submission" date="2021-02" db="EMBL/GenBank/DDBJ databases">
        <title>Fulvivirga sp. S481 isolated from sea water.</title>
        <authorList>
            <person name="Bae S.S."/>
            <person name="Baek K."/>
        </authorList>
    </citation>
    <scope>NUCLEOTIDE SEQUENCE</scope>
    <source>
        <strain evidence="2">S481</strain>
    </source>
</reference>
<gene>
    <name evidence="2" type="ORF">JR347_06865</name>
</gene>
<dbReference type="Pfam" id="PF17329">
    <property type="entry name" value="DUF5367"/>
    <property type="match status" value="1"/>
</dbReference>
<accession>A0A974WNM1</accession>
<keyword evidence="1" id="KW-1133">Transmembrane helix</keyword>
<dbReference type="AlphaFoldDB" id="A0A974WNM1"/>
<evidence type="ECO:0000256" key="1">
    <source>
        <dbReference type="SAM" id="Phobius"/>
    </source>
</evidence>
<dbReference type="KEGG" id="fuv:JR347_06865"/>
<feature type="transmembrane region" description="Helical" evidence="1">
    <location>
        <begin position="69"/>
        <end position="94"/>
    </location>
</feature>
<dbReference type="Proteomes" id="UP000662783">
    <property type="component" value="Chromosome"/>
</dbReference>
<evidence type="ECO:0000313" key="2">
    <source>
        <dbReference type="EMBL" id="QSE98793.1"/>
    </source>
</evidence>
<feature type="transmembrane region" description="Helical" evidence="1">
    <location>
        <begin position="9"/>
        <end position="30"/>
    </location>
</feature>
<keyword evidence="1" id="KW-0472">Membrane</keyword>
<keyword evidence="1" id="KW-0812">Transmembrane</keyword>
<dbReference type="InterPro" id="IPR020509">
    <property type="entry name" value="Uncharacterised_YnzE"/>
</dbReference>
<sequence length="135" mass="15037">MKSLNLKQVVISSLVVYIIGITAFVGSYFVEILENANQQANYVLMLAIIPAALIGAYLYYRRGYQTNGFLLGTMMFLGAMLLDAIITVPVFIIPNGGDYLSFFGDPGFWLIAVEYISVVAAYWKVERMTGRLKTD</sequence>
<keyword evidence="3" id="KW-1185">Reference proteome</keyword>
<feature type="transmembrane region" description="Helical" evidence="1">
    <location>
        <begin position="42"/>
        <end position="60"/>
    </location>
</feature>
<dbReference type="RefSeq" id="WP_205723307.1">
    <property type="nucleotide sequence ID" value="NZ_CP070608.1"/>
</dbReference>
<protein>
    <submittedName>
        <fullName evidence="2">DUF5367 family protein</fullName>
    </submittedName>
</protein>
<proteinExistence type="predicted"/>